<keyword evidence="1" id="KW-0675">Receptor</keyword>
<sequence length="206" mass="23493">MTASDPLLERSWRRAWQALHATPPHDLQQAILAAYAEPQRHYHTLQHLSECLAHFETVAYQARHPGEVEIALWFHDAVYDVKGKDNELRSARWAVQLLDDNGVAEAACRRVHALIMATCHESTPEDDEARLLVDIDLAILGAAPGRFAEYDTQVRAEYAWVPRPIYALKRRQVLKGFLQRKAIYATSHFHALLEQQARSNLQRAVA</sequence>
<reference evidence="1 2" key="1">
    <citation type="submission" date="2013-09" db="EMBL/GenBank/DDBJ databases">
        <title>High correlation between genotypes and phenotypes of environmental bacteria Comamonas testosteroni strains.</title>
        <authorList>
            <person name="Liu L."/>
            <person name="Zhu W."/>
            <person name="Xia X."/>
            <person name="Xu B."/>
            <person name="Luo M."/>
            <person name="Wang G."/>
        </authorList>
    </citation>
    <scope>NUCLEOTIDE SEQUENCE [LARGE SCALE GENOMIC DNA]</scope>
    <source>
        <strain evidence="1 2">JL14</strain>
    </source>
</reference>
<dbReference type="PANTHER" id="PTHR21174">
    <property type="match status" value="1"/>
</dbReference>
<dbReference type="Proteomes" id="UP000029567">
    <property type="component" value="Unassembled WGS sequence"/>
</dbReference>
<comment type="caution">
    <text evidence="1">The sequence shown here is derived from an EMBL/GenBank/DDBJ whole genome shotgun (WGS) entry which is preliminary data.</text>
</comment>
<proteinExistence type="predicted"/>
<gene>
    <name evidence="1" type="ORF">P245_03890</name>
</gene>
<name>A0A0E3BQI0_9BURK</name>
<dbReference type="RefSeq" id="WP_034377637.1">
    <property type="nucleotide sequence ID" value="NZ_AWTN01000013.1"/>
</dbReference>
<accession>A0A0E3BQI0</accession>
<dbReference type="Gene3D" id="1.10.3210.10">
    <property type="entry name" value="Hypothetical protein af1432"/>
    <property type="match status" value="1"/>
</dbReference>
<dbReference type="EMBL" id="AWTN01000013">
    <property type="protein sequence ID" value="KGG98998.1"/>
    <property type="molecule type" value="Genomic_DNA"/>
</dbReference>
<organism evidence="1 2">
    <name type="scientific">Comamonas thiooxydans</name>
    <dbReference type="NCBI Taxonomy" id="363952"/>
    <lineage>
        <taxon>Bacteria</taxon>
        <taxon>Pseudomonadati</taxon>
        <taxon>Pseudomonadota</taxon>
        <taxon>Betaproteobacteria</taxon>
        <taxon>Burkholderiales</taxon>
        <taxon>Comamonadaceae</taxon>
        <taxon>Comamonas</taxon>
    </lineage>
</organism>
<evidence type="ECO:0000313" key="1">
    <source>
        <dbReference type="EMBL" id="KGG98998.1"/>
    </source>
</evidence>
<dbReference type="AlphaFoldDB" id="A0A0E3BQI0"/>
<dbReference type="PANTHER" id="PTHR21174:SF0">
    <property type="entry name" value="HD PHOSPHOHYDROLASE FAMILY PROTEIN-RELATED"/>
    <property type="match status" value="1"/>
</dbReference>
<dbReference type="PIRSF" id="PIRSF035170">
    <property type="entry name" value="HD_phosphohydro"/>
    <property type="match status" value="1"/>
</dbReference>
<protein>
    <submittedName>
        <fullName evidence="1">N-methyl-D-aspartate receptor NMDAR2C subunit</fullName>
    </submittedName>
</protein>
<dbReference type="InterPro" id="IPR009218">
    <property type="entry name" value="HD_phosphohydro"/>
</dbReference>
<evidence type="ECO:0000313" key="2">
    <source>
        <dbReference type="Proteomes" id="UP000029567"/>
    </source>
</evidence>
<dbReference type="SUPFAM" id="SSF109604">
    <property type="entry name" value="HD-domain/PDEase-like"/>
    <property type="match status" value="1"/>
</dbReference>